<dbReference type="InterPro" id="IPR023365">
    <property type="entry name" value="Sortase_dom-sf"/>
</dbReference>
<dbReference type="GO" id="GO:0016787">
    <property type="term" value="F:hydrolase activity"/>
    <property type="evidence" value="ECO:0007669"/>
    <property type="project" value="UniProtKB-KW"/>
</dbReference>
<dbReference type="InterPro" id="IPR042001">
    <property type="entry name" value="Sortase_F"/>
</dbReference>
<keyword evidence="2" id="KW-0732">Signal</keyword>
<proteinExistence type="predicted"/>
<feature type="chain" id="PRO_5026998756" description="Peptidase C60, sortase A and B" evidence="2">
    <location>
        <begin position="37"/>
        <end position="231"/>
    </location>
</feature>
<evidence type="ECO:0000313" key="3">
    <source>
        <dbReference type="EMBL" id="CAA9567388.1"/>
    </source>
</evidence>
<feature type="signal peptide" evidence="2">
    <location>
        <begin position="1"/>
        <end position="36"/>
    </location>
</feature>
<sequence length="231" mass="24212">MPTRSPIVRFGRARRAASALAVLLALPLLLPVAGRAQEGGEEEVAATSVPIVSTRLGEVPSFGGRRAAPVGAAAPAEVRPEGAQPVALRIERAAVEAEIEPLAIVDGAMQDPTGPWVVAWYEDLAALGEGGNVVMAGHIDYWNVGPAVFYTIDDLAEGDPIAVTGADGEVYDYAVEWVREYDAADAPLEEIVGREAGDALTLITCGGAFDYATGEYLQRTVVRASRRDAAA</sequence>
<dbReference type="SUPFAM" id="SSF63817">
    <property type="entry name" value="Sortase"/>
    <property type="match status" value="1"/>
</dbReference>
<dbReference type="EMBL" id="CADCWL010000114">
    <property type="protein sequence ID" value="CAA9567388.1"/>
    <property type="molecule type" value="Genomic_DNA"/>
</dbReference>
<organism evidence="3">
    <name type="scientific">uncultured Thermomicrobiales bacterium</name>
    <dbReference type="NCBI Taxonomy" id="1645740"/>
    <lineage>
        <taxon>Bacteria</taxon>
        <taxon>Pseudomonadati</taxon>
        <taxon>Thermomicrobiota</taxon>
        <taxon>Thermomicrobia</taxon>
        <taxon>Thermomicrobiales</taxon>
        <taxon>environmental samples</taxon>
    </lineage>
</organism>
<name>A0A6J4V8P7_9BACT</name>
<reference evidence="3" key="1">
    <citation type="submission" date="2020-02" db="EMBL/GenBank/DDBJ databases">
        <authorList>
            <person name="Meier V. D."/>
        </authorList>
    </citation>
    <scope>NUCLEOTIDE SEQUENCE</scope>
    <source>
        <strain evidence="3">AVDCRST_MAG19</strain>
    </source>
</reference>
<accession>A0A6J4V8P7</accession>
<evidence type="ECO:0000256" key="2">
    <source>
        <dbReference type="SAM" id="SignalP"/>
    </source>
</evidence>
<dbReference type="Pfam" id="PF04203">
    <property type="entry name" value="Sortase"/>
    <property type="match status" value="1"/>
</dbReference>
<evidence type="ECO:0000256" key="1">
    <source>
        <dbReference type="ARBA" id="ARBA00022801"/>
    </source>
</evidence>
<dbReference type="AlphaFoldDB" id="A0A6J4V8P7"/>
<dbReference type="InterPro" id="IPR005754">
    <property type="entry name" value="Sortase"/>
</dbReference>
<protein>
    <recommendedName>
        <fullName evidence="4">Peptidase C60, sortase A and B</fullName>
    </recommendedName>
</protein>
<evidence type="ECO:0008006" key="4">
    <source>
        <dbReference type="Google" id="ProtNLM"/>
    </source>
</evidence>
<dbReference type="CDD" id="cd05829">
    <property type="entry name" value="Sortase_F"/>
    <property type="match status" value="1"/>
</dbReference>
<keyword evidence="1" id="KW-0378">Hydrolase</keyword>
<gene>
    <name evidence="3" type="ORF">AVDCRST_MAG19-2407</name>
</gene>
<dbReference type="Gene3D" id="2.40.260.10">
    <property type="entry name" value="Sortase"/>
    <property type="match status" value="1"/>
</dbReference>